<dbReference type="InterPro" id="IPR009100">
    <property type="entry name" value="AcylCoA_DH/oxidase_NM_dom_sf"/>
</dbReference>
<dbReference type="GO" id="GO:0003995">
    <property type="term" value="F:acyl-CoA dehydrogenase activity"/>
    <property type="evidence" value="ECO:0007669"/>
    <property type="project" value="TreeGrafter"/>
</dbReference>
<protein>
    <submittedName>
        <fullName evidence="5">Oxidoreductase</fullName>
    </submittedName>
</protein>
<dbReference type="SUPFAM" id="SSF47203">
    <property type="entry name" value="Acyl-CoA dehydrogenase C-terminal domain-like"/>
    <property type="match status" value="1"/>
</dbReference>
<evidence type="ECO:0000256" key="1">
    <source>
        <dbReference type="ARBA" id="ARBA00023002"/>
    </source>
</evidence>
<dbReference type="Pfam" id="PF08028">
    <property type="entry name" value="Acyl-CoA_dh_2"/>
    <property type="match status" value="1"/>
</dbReference>
<dbReference type="GO" id="GO:0033539">
    <property type="term" value="P:fatty acid beta-oxidation using acyl-CoA dehydrogenase"/>
    <property type="evidence" value="ECO:0007669"/>
    <property type="project" value="TreeGrafter"/>
</dbReference>
<name>A0A4P7D1U8_9BURK</name>
<proteinExistence type="inferred from homology"/>
<sequence>MKTSEYVTHNEPALAQWPVQQPVKSGPSLQELVRRATGLQPLLMKNAAEAERNRRASEESIEAIASAGLFRLMVPRRYGGYEGTLRAHLEVSAALGEACGGTAWVVALTNVCAWITSLYPQQAQDEVWGANPDARVAGVFTPSTQSRRVEGGLVVSGKWYFSSGSLHADWASIGVIEHDENGAFKKQYLALVPMSELSIEDTWFTAGMRASGSNCIVGNEVFVPDHRLLDMMAAIDRRYPTECKDEASYRASFVPFAALILTGPQLGLGRAALKFVIEKAPQRAITYTSYEKQTDSTVFQTQVAEAAIKVDNAHLRAFRAADEIDAAALRDEQLDDVTRARARADTGMVTTYITEALNTLLWAHGAGGFAESSPLQRWWRDSNTAARHAVGLPAIGLELYGKALLGVENNITPLV</sequence>
<evidence type="ECO:0000259" key="3">
    <source>
        <dbReference type="Pfam" id="PF02771"/>
    </source>
</evidence>
<dbReference type="OrthoDB" id="7316074at2"/>
<keyword evidence="1" id="KW-0560">Oxidoreductase</keyword>
<feature type="domain" description="Acyl-CoA dehydrogenase C-terminal" evidence="4">
    <location>
        <begin position="261"/>
        <end position="390"/>
    </location>
</feature>
<evidence type="ECO:0000313" key="5">
    <source>
        <dbReference type="EMBL" id="QBR00635.1"/>
    </source>
</evidence>
<gene>
    <name evidence="5" type="ORF">E1956_15735</name>
</gene>
<dbReference type="InterPro" id="IPR046373">
    <property type="entry name" value="Acyl-CoA_Oxase/DH_mid-dom_sf"/>
</dbReference>
<comment type="similarity">
    <text evidence="2">Belongs to the HpaH/HsaA monooxygenase family.</text>
</comment>
<dbReference type="Gene3D" id="2.40.110.10">
    <property type="entry name" value="Butyryl-CoA Dehydrogenase, subunit A, domain 2"/>
    <property type="match status" value="1"/>
</dbReference>
<dbReference type="Proteomes" id="UP000295727">
    <property type="component" value="Chromosome 2"/>
</dbReference>
<dbReference type="InterPro" id="IPR013107">
    <property type="entry name" value="Acyl-CoA_DH_C"/>
</dbReference>
<dbReference type="InterPro" id="IPR036250">
    <property type="entry name" value="AcylCo_DH-like_C"/>
</dbReference>
<keyword evidence="6" id="KW-1185">Reference proteome</keyword>
<feature type="domain" description="Acyl-CoA dehydrogenase/oxidase N-terminal" evidence="3">
    <location>
        <begin position="43"/>
        <end position="128"/>
    </location>
</feature>
<organism evidence="5 6">
    <name type="scientific">Paraburkholderia pallida</name>
    <dbReference type="NCBI Taxonomy" id="2547399"/>
    <lineage>
        <taxon>Bacteria</taxon>
        <taxon>Pseudomonadati</taxon>
        <taxon>Pseudomonadota</taxon>
        <taxon>Betaproteobacteria</taxon>
        <taxon>Burkholderiales</taxon>
        <taxon>Burkholderiaceae</taxon>
        <taxon>Paraburkholderia</taxon>
    </lineage>
</organism>
<dbReference type="InterPro" id="IPR013786">
    <property type="entry name" value="AcylCoA_DH/ox_N"/>
</dbReference>
<dbReference type="Gene3D" id="1.10.540.10">
    <property type="entry name" value="Acyl-CoA dehydrogenase/oxidase, N-terminal domain"/>
    <property type="match status" value="1"/>
</dbReference>
<dbReference type="InterPro" id="IPR050741">
    <property type="entry name" value="Acyl-CoA_dehydrogenase"/>
</dbReference>
<dbReference type="GO" id="GO:0005737">
    <property type="term" value="C:cytoplasm"/>
    <property type="evidence" value="ECO:0007669"/>
    <property type="project" value="TreeGrafter"/>
</dbReference>
<evidence type="ECO:0000313" key="6">
    <source>
        <dbReference type="Proteomes" id="UP000295727"/>
    </source>
</evidence>
<evidence type="ECO:0000259" key="4">
    <source>
        <dbReference type="Pfam" id="PF08028"/>
    </source>
</evidence>
<reference evidence="5 6" key="1">
    <citation type="submission" date="2019-03" db="EMBL/GenBank/DDBJ databases">
        <title>Paraburkholderia sp. 7MH5, isolated from subtropical forest soil.</title>
        <authorList>
            <person name="Gao Z.-H."/>
            <person name="Qiu L.-H."/>
        </authorList>
    </citation>
    <scope>NUCLEOTIDE SEQUENCE [LARGE SCALE GENOMIC DNA]</scope>
    <source>
        <strain evidence="5 6">7MH5</strain>
    </source>
</reference>
<dbReference type="Gene3D" id="1.20.140.10">
    <property type="entry name" value="Butyryl-CoA Dehydrogenase, subunit A, domain 3"/>
    <property type="match status" value="1"/>
</dbReference>
<dbReference type="SUPFAM" id="SSF56645">
    <property type="entry name" value="Acyl-CoA dehydrogenase NM domain-like"/>
    <property type="match status" value="1"/>
</dbReference>
<dbReference type="GO" id="GO:0016712">
    <property type="term" value="F:oxidoreductase activity, acting on paired donors, with incorporation or reduction of molecular oxygen, reduced flavin or flavoprotein as one donor, and incorporation of one atom of oxygen"/>
    <property type="evidence" value="ECO:0007669"/>
    <property type="project" value="TreeGrafter"/>
</dbReference>
<dbReference type="PANTHER" id="PTHR48083">
    <property type="entry name" value="MEDIUM-CHAIN SPECIFIC ACYL-COA DEHYDROGENASE, MITOCHONDRIAL-RELATED"/>
    <property type="match status" value="1"/>
</dbReference>
<dbReference type="KEGG" id="ppai:E1956_15735"/>
<dbReference type="PIRSF" id="PIRSF016578">
    <property type="entry name" value="HsaA"/>
    <property type="match status" value="1"/>
</dbReference>
<evidence type="ECO:0000256" key="2">
    <source>
        <dbReference type="ARBA" id="ARBA00049661"/>
    </source>
</evidence>
<dbReference type="GO" id="GO:0050660">
    <property type="term" value="F:flavin adenine dinucleotide binding"/>
    <property type="evidence" value="ECO:0007669"/>
    <property type="project" value="InterPro"/>
</dbReference>
<dbReference type="AlphaFoldDB" id="A0A4P7D1U8"/>
<accession>A0A4P7D1U8</accession>
<dbReference type="EMBL" id="CP038149">
    <property type="protein sequence ID" value="QBR00635.1"/>
    <property type="molecule type" value="Genomic_DNA"/>
</dbReference>
<dbReference type="Pfam" id="PF02771">
    <property type="entry name" value="Acyl-CoA_dh_N"/>
    <property type="match status" value="1"/>
</dbReference>
<dbReference type="PANTHER" id="PTHR48083:SF19">
    <property type="entry name" value="FLAVIN-DEPENDENT MONOOXYGENASE, OXYGENASE SUBUNIT HSAA"/>
    <property type="match status" value="1"/>
</dbReference>
<dbReference type="InterPro" id="IPR037069">
    <property type="entry name" value="AcylCoA_DH/ox_N_sf"/>
</dbReference>